<dbReference type="EMBL" id="SHMC01000005">
    <property type="protein sequence ID" value="TAA23609.1"/>
    <property type="molecule type" value="Genomic_DNA"/>
</dbReference>
<sequence>MPGQMILKIWDVQHGACAMLTHRSVQGVEGLLAMIDSGHNQDTGWKPSTYIRHYLKRSVLDYLFITNADLDHISDLNSLWREGISVSTFFRNRSVSPEVMKIIKEVGGELTDDIQRFLDLHASYVYPVDTPFDQSMGGITVKTFWNSTPRFYDTNNLSLVAFFKFGTFKMLFPGDLEEAGWLALLEQPDFRTELAGTTVLVASHHGRENGYCEALFNYVHPRAIVMSDKAIVHDTQRMTQTYRQRVVDHWPNGVSVRTTGKQRHVLTTRRDGWIQFVVDEFGNFDIYTENNG</sequence>
<dbReference type="AlphaFoldDB" id="A0A4Q8L6R0"/>
<dbReference type="PANTHER" id="PTHR30619:SF1">
    <property type="entry name" value="RECOMBINATION PROTEIN 2"/>
    <property type="match status" value="1"/>
</dbReference>
<gene>
    <name evidence="1" type="ORF">EA660_13325</name>
</gene>
<evidence type="ECO:0000313" key="1">
    <source>
        <dbReference type="EMBL" id="TAA23609.1"/>
    </source>
</evidence>
<proteinExistence type="predicted"/>
<dbReference type="InterPro" id="IPR052159">
    <property type="entry name" value="Competence_DNA_uptake"/>
</dbReference>
<evidence type="ECO:0000313" key="2">
    <source>
        <dbReference type="Proteomes" id="UP000292627"/>
    </source>
</evidence>
<dbReference type="InterPro" id="IPR036866">
    <property type="entry name" value="RibonucZ/Hydroxyglut_hydro"/>
</dbReference>
<comment type="caution">
    <text evidence="1">The sequence shown here is derived from an EMBL/GenBank/DDBJ whole genome shotgun (WGS) entry which is preliminary data.</text>
</comment>
<dbReference type="PANTHER" id="PTHR30619">
    <property type="entry name" value="DNA INTERNALIZATION/COMPETENCE PROTEIN COMEC/REC2"/>
    <property type="match status" value="1"/>
</dbReference>
<accession>A0A4Q8L6R0</accession>
<dbReference type="Gene3D" id="3.60.15.10">
    <property type="entry name" value="Ribonuclease Z/Hydroxyacylglutathione hydrolase-like"/>
    <property type="match status" value="1"/>
</dbReference>
<dbReference type="SUPFAM" id="SSF56281">
    <property type="entry name" value="Metallo-hydrolase/oxidoreductase"/>
    <property type="match status" value="1"/>
</dbReference>
<reference evidence="1 2" key="1">
    <citation type="submission" date="2019-02" db="EMBL/GenBank/DDBJ databases">
        <title>WGS of Pseudoxanthomonas species novum from clinical isolates.</title>
        <authorList>
            <person name="Bernier A.-M."/>
            <person name="Bernard K."/>
            <person name="Vachon A."/>
        </authorList>
    </citation>
    <scope>NUCLEOTIDE SEQUENCE [LARGE SCALE GENOMIC DNA]</scope>
    <source>
        <strain evidence="1 2">NML171200</strain>
    </source>
</reference>
<dbReference type="OrthoDB" id="418728at2"/>
<protein>
    <submittedName>
        <fullName evidence="1">Uncharacterized protein</fullName>
    </submittedName>
</protein>
<organism evidence="1 2">
    <name type="scientific">Pseudoxanthomonas winnipegensis</name>
    <dbReference type="NCBI Taxonomy" id="2480810"/>
    <lineage>
        <taxon>Bacteria</taxon>
        <taxon>Pseudomonadati</taxon>
        <taxon>Pseudomonadota</taxon>
        <taxon>Gammaproteobacteria</taxon>
        <taxon>Lysobacterales</taxon>
        <taxon>Lysobacteraceae</taxon>
        <taxon>Pseudoxanthomonas</taxon>
    </lineage>
</organism>
<dbReference type="Proteomes" id="UP000292627">
    <property type="component" value="Unassembled WGS sequence"/>
</dbReference>
<name>A0A4Q8L6R0_9GAMM</name>